<dbReference type="EMBL" id="CP073078">
    <property type="protein sequence ID" value="QUD90244.1"/>
    <property type="molecule type" value="Genomic_DNA"/>
</dbReference>
<name>A0A975G3Q8_9CAUL</name>
<gene>
    <name evidence="2" type="ORF">KCG34_10460</name>
</gene>
<keyword evidence="3" id="KW-1185">Reference proteome</keyword>
<keyword evidence="1" id="KW-0812">Transmembrane</keyword>
<feature type="transmembrane region" description="Helical" evidence="1">
    <location>
        <begin position="251"/>
        <end position="274"/>
    </location>
</feature>
<accession>A0A975G3Q8</accession>
<reference evidence="2" key="1">
    <citation type="submission" date="2021-04" db="EMBL/GenBank/DDBJ databases">
        <title>The complete genome sequence of Caulobacter sp. S6.</title>
        <authorList>
            <person name="Tang Y."/>
            <person name="Ouyang W."/>
            <person name="Liu Q."/>
            <person name="Huang B."/>
            <person name="Guo Z."/>
            <person name="Lei P."/>
        </authorList>
    </citation>
    <scope>NUCLEOTIDE SEQUENCE</scope>
    <source>
        <strain evidence="2">S6</strain>
    </source>
</reference>
<feature type="transmembrane region" description="Helical" evidence="1">
    <location>
        <begin position="368"/>
        <end position="389"/>
    </location>
</feature>
<feature type="transmembrane region" description="Helical" evidence="1">
    <location>
        <begin position="150"/>
        <end position="168"/>
    </location>
</feature>
<evidence type="ECO:0000313" key="2">
    <source>
        <dbReference type="EMBL" id="QUD90244.1"/>
    </source>
</evidence>
<dbReference type="InterPro" id="IPR036259">
    <property type="entry name" value="MFS_trans_sf"/>
</dbReference>
<sequence length="394" mass="39649">MSGIVQEMMTPDGLAAPQSTAPISTAAVVATVALGCIGLLLLGIQPVVLGALQRAGRLSLPAMGQAAMVETLALGAVSAWMAARIPHQRLRLWGLGGALLLALGNGAGLFASGLAFVLSRALCGVAGGVLVWLATGLITRRQDASRINAIFLGSQAVSQGSVAALIPITVGPSLGANSGLWIIGGAAALALPLLLLVPRQLPELPPEVRNATSLQLSSMSGLAAIVLMMAGIVGLWVYVEPIARTHHIAEGLISLGIAASLAVQVIGAALMVGIGHRIKPVAGLMTTAIAFLVVITAFAWLPSQGVFLAATMALGLIWVVALVLALPLLLAADPARHAPMYSPAAALLGSSLGPFVAGAFATERNIGPALIATAVLFTLAAVAVVVSAVSRRAG</sequence>
<organism evidence="2 3">
    <name type="scientific">Phenylobacterium montanum</name>
    <dbReference type="NCBI Taxonomy" id="2823693"/>
    <lineage>
        <taxon>Bacteria</taxon>
        <taxon>Pseudomonadati</taxon>
        <taxon>Pseudomonadota</taxon>
        <taxon>Alphaproteobacteria</taxon>
        <taxon>Caulobacterales</taxon>
        <taxon>Caulobacteraceae</taxon>
        <taxon>Phenylobacterium</taxon>
    </lineage>
</organism>
<evidence type="ECO:0000313" key="3">
    <source>
        <dbReference type="Proteomes" id="UP000676409"/>
    </source>
</evidence>
<feature type="transmembrane region" description="Helical" evidence="1">
    <location>
        <begin position="117"/>
        <end position="138"/>
    </location>
</feature>
<dbReference type="Proteomes" id="UP000676409">
    <property type="component" value="Chromosome"/>
</dbReference>
<dbReference type="KEGG" id="caul:KCG34_10460"/>
<keyword evidence="1" id="KW-0472">Membrane</keyword>
<feature type="transmembrane region" description="Helical" evidence="1">
    <location>
        <begin position="307"/>
        <end position="332"/>
    </location>
</feature>
<feature type="transmembrane region" description="Helical" evidence="1">
    <location>
        <begin position="281"/>
        <end position="301"/>
    </location>
</feature>
<feature type="transmembrane region" description="Helical" evidence="1">
    <location>
        <begin position="219"/>
        <end position="239"/>
    </location>
</feature>
<proteinExistence type="predicted"/>
<dbReference type="AlphaFoldDB" id="A0A975G3Q8"/>
<evidence type="ECO:0008006" key="4">
    <source>
        <dbReference type="Google" id="ProtNLM"/>
    </source>
</evidence>
<dbReference type="SUPFAM" id="SSF103473">
    <property type="entry name" value="MFS general substrate transporter"/>
    <property type="match status" value="1"/>
</dbReference>
<feature type="transmembrane region" description="Helical" evidence="1">
    <location>
        <begin position="344"/>
        <end position="362"/>
    </location>
</feature>
<feature type="transmembrane region" description="Helical" evidence="1">
    <location>
        <begin position="62"/>
        <end position="83"/>
    </location>
</feature>
<evidence type="ECO:0000256" key="1">
    <source>
        <dbReference type="SAM" id="Phobius"/>
    </source>
</evidence>
<keyword evidence="1" id="KW-1133">Transmembrane helix</keyword>
<feature type="transmembrane region" description="Helical" evidence="1">
    <location>
        <begin position="21"/>
        <end position="42"/>
    </location>
</feature>
<feature type="transmembrane region" description="Helical" evidence="1">
    <location>
        <begin position="90"/>
        <end position="111"/>
    </location>
</feature>
<dbReference type="RefSeq" id="WP_211940295.1">
    <property type="nucleotide sequence ID" value="NZ_CP073078.1"/>
</dbReference>
<protein>
    <recommendedName>
        <fullName evidence="4">MFS transporter</fullName>
    </recommendedName>
</protein>
<feature type="transmembrane region" description="Helical" evidence="1">
    <location>
        <begin position="180"/>
        <end position="198"/>
    </location>
</feature>